<dbReference type="EMBL" id="NEXF01000120">
    <property type="protein sequence ID" value="PSO08218.1"/>
    <property type="molecule type" value="Genomic_DNA"/>
</dbReference>
<protein>
    <recommendedName>
        <fullName evidence="4">EamA domain-containing protein</fullName>
    </recommendedName>
</protein>
<feature type="transmembrane region" description="Helical" evidence="1">
    <location>
        <begin position="117"/>
        <end position="138"/>
    </location>
</feature>
<dbReference type="Proteomes" id="UP000242015">
    <property type="component" value="Unassembled WGS sequence"/>
</dbReference>
<evidence type="ECO:0000313" key="2">
    <source>
        <dbReference type="EMBL" id="PSO08218.1"/>
    </source>
</evidence>
<feature type="transmembrane region" description="Helical" evidence="1">
    <location>
        <begin position="24"/>
        <end position="43"/>
    </location>
</feature>
<dbReference type="InterPro" id="IPR037185">
    <property type="entry name" value="EmrE-like"/>
</dbReference>
<feature type="transmembrane region" description="Helical" evidence="1">
    <location>
        <begin position="145"/>
        <end position="162"/>
    </location>
</feature>
<feature type="transmembrane region" description="Helical" evidence="1">
    <location>
        <begin position="88"/>
        <end position="111"/>
    </location>
</feature>
<keyword evidence="1" id="KW-0472">Membrane</keyword>
<accession>A0A2R6CBH9</accession>
<dbReference type="SUPFAM" id="SSF103481">
    <property type="entry name" value="Multidrug resistance efflux transporter EmrE"/>
    <property type="match status" value="1"/>
</dbReference>
<comment type="caution">
    <text evidence="2">The sequence shown here is derived from an EMBL/GenBank/DDBJ whole genome shotgun (WGS) entry which is preliminary data.</text>
</comment>
<evidence type="ECO:0008006" key="4">
    <source>
        <dbReference type="Google" id="ProtNLM"/>
    </source>
</evidence>
<proteinExistence type="predicted"/>
<name>A0A2R6CBH9_9ARCH</name>
<gene>
    <name evidence="2" type="ORF">B9Q04_06730</name>
</gene>
<sequence length="163" mass="18000">MLMFIGVIVLTANRRLNRFNISKYMVAALAANLLWVAMWIIIYATVPTSVDGSTLFSWIVGVASACSLVISSLPWVKRGEINYFIRSTRTLTPVLTSSLLNGVGSVAYAVAYRLQPVVTPLIVEMYVPAVIVFGSLFLRERLDTRELVGCTLILGSVFAYFLL</sequence>
<evidence type="ECO:0000313" key="3">
    <source>
        <dbReference type="Proteomes" id="UP000242015"/>
    </source>
</evidence>
<evidence type="ECO:0000256" key="1">
    <source>
        <dbReference type="SAM" id="Phobius"/>
    </source>
</evidence>
<reference evidence="2 3" key="1">
    <citation type="submission" date="2017-04" db="EMBL/GenBank/DDBJ databases">
        <title>Novel microbial lineages endemic to geothermal iron-oxide mats fill important gaps in the evolutionary history of Archaea.</title>
        <authorList>
            <person name="Jay Z.J."/>
            <person name="Beam J.P."/>
            <person name="Dlakic M."/>
            <person name="Rusch D.B."/>
            <person name="Kozubal M.A."/>
            <person name="Inskeep W.P."/>
        </authorList>
    </citation>
    <scope>NUCLEOTIDE SEQUENCE [LARGE SCALE GENOMIC DNA]</scope>
    <source>
        <strain evidence="2">BE_D</strain>
    </source>
</reference>
<keyword evidence="1" id="KW-0812">Transmembrane</keyword>
<keyword evidence="1" id="KW-1133">Transmembrane helix</keyword>
<feature type="transmembrane region" description="Helical" evidence="1">
    <location>
        <begin position="55"/>
        <end position="76"/>
    </location>
</feature>
<organism evidence="2 3">
    <name type="scientific">Candidatus Marsarchaeota G2 archaeon BE_D</name>
    <dbReference type="NCBI Taxonomy" id="1978158"/>
    <lineage>
        <taxon>Archaea</taxon>
        <taxon>Candidatus Marsarchaeota</taxon>
        <taxon>Candidatus Marsarchaeota group 2</taxon>
    </lineage>
</organism>
<dbReference type="AlphaFoldDB" id="A0A2R6CBH9"/>